<evidence type="ECO:0000259" key="1">
    <source>
        <dbReference type="Pfam" id="PF12937"/>
    </source>
</evidence>
<evidence type="ECO:0000313" key="3">
    <source>
        <dbReference type="Proteomes" id="UP000772434"/>
    </source>
</evidence>
<sequence length="322" mass="36991">MEYLSQPRIEEQVHLEPDDLLYYRYIISEKEAQVQSFDDQIEELGRAHKARISELKRQKDENLVEISVLQNVCAPIRRIPLEILTKILEFSCLPPRDSLLRRYDIISTIATVSNVCVAWKRAAAATPKLWSVFCFDSMKHSNLLKDISWAQDWFARSGSMPLDVHLELYSLEFSVTSLLECILELHHRVRVLEISGAIGNFRPLLFTFTFPFPLLETLSICLIESWNVAEDSPMGYLFKHYSSRKIKSFLRAPRLQQITVDECETTTMMALLTLPESLTSLHWIGVSRSDIKLCANALGLCKNLVKLCICKLVSTISQEHVE</sequence>
<dbReference type="AlphaFoldDB" id="A0A9P5Q3R7"/>
<dbReference type="OrthoDB" id="2844577at2759"/>
<dbReference type="Proteomes" id="UP000772434">
    <property type="component" value="Unassembled WGS sequence"/>
</dbReference>
<feature type="domain" description="F-box" evidence="1">
    <location>
        <begin position="77"/>
        <end position="135"/>
    </location>
</feature>
<dbReference type="EMBL" id="JADNRY010000017">
    <property type="protein sequence ID" value="KAF9073625.1"/>
    <property type="molecule type" value="Genomic_DNA"/>
</dbReference>
<keyword evidence="3" id="KW-1185">Reference proteome</keyword>
<name>A0A9P5Q3R7_9AGAR</name>
<proteinExistence type="predicted"/>
<dbReference type="InterPro" id="IPR001810">
    <property type="entry name" value="F-box_dom"/>
</dbReference>
<dbReference type="Pfam" id="PF12937">
    <property type="entry name" value="F-box-like"/>
    <property type="match status" value="1"/>
</dbReference>
<evidence type="ECO:0000313" key="2">
    <source>
        <dbReference type="EMBL" id="KAF9073625.1"/>
    </source>
</evidence>
<protein>
    <recommendedName>
        <fullName evidence="1">F-box domain-containing protein</fullName>
    </recommendedName>
</protein>
<gene>
    <name evidence="2" type="ORF">BDP27DRAFT_1417095</name>
</gene>
<accession>A0A9P5Q3R7</accession>
<comment type="caution">
    <text evidence="2">The sequence shown here is derived from an EMBL/GenBank/DDBJ whole genome shotgun (WGS) entry which is preliminary data.</text>
</comment>
<organism evidence="2 3">
    <name type="scientific">Rhodocollybia butyracea</name>
    <dbReference type="NCBI Taxonomy" id="206335"/>
    <lineage>
        <taxon>Eukaryota</taxon>
        <taxon>Fungi</taxon>
        <taxon>Dikarya</taxon>
        <taxon>Basidiomycota</taxon>
        <taxon>Agaricomycotina</taxon>
        <taxon>Agaricomycetes</taxon>
        <taxon>Agaricomycetidae</taxon>
        <taxon>Agaricales</taxon>
        <taxon>Marasmiineae</taxon>
        <taxon>Omphalotaceae</taxon>
        <taxon>Rhodocollybia</taxon>
    </lineage>
</organism>
<reference evidence="2" key="1">
    <citation type="submission" date="2020-11" db="EMBL/GenBank/DDBJ databases">
        <authorList>
            <consortium name="DOE Joint Genome Institute"/>
            <person name="Ahrendt S."/>
            <person name="Riley R."/>
            <person name="Andreopoulos W."/>
            <person name="Labutti K."/>
            <person name="Pangilinan J."/>
            <person name="Ruiz-Duenas F.J."/>
            <person name="Barrasa J.M."/>
            <person name="Sanchez-Garcia M."/>
            <person name="Camarero S."/>
            <person name="Miyauchi S."/>
            <person name="Serrano A."/>
            <person name="Linde D."/>
            <person name="Babiker R."/>
            <person name="Drula E."/>
            <person name="Ayuso-Fernandez I."/>
            <person name="Pacheco R."/>
            <person name="Padilla G."/>
            <person name="Ferreira P."/>
            <person name="Barriuso J."/>
            <person name="Kellner H."/>
            <person name="Castanera R."/>
            <person name="Alfaro M."/>
            <person name="Ramirez L."/>
            <person name="Pisabarro A.G."/>
            <person name="Kuo A."/>
            <person name="Tritt A."/>
            <person name="Lipzen A."/>
            <person name="He G."/>
            <person name="Yan M."/>
            <person name="Ng V."/>
            <person name="Cullen D."/>
            <person name="Martin F."/>
            <person name="Rosso M.-N."/>
            <person name="Henrissat B."/>
            <person name="Hibbett D."/>
            <person name="Martinez A.T."/>
            <person name="Grigoriev I.V."/>
        </authorList>
    </citation>
    <scope>NUCLEOTIDE SEQUENCE</scope>
    <source>
        <strain evidence="2">AH 40177</strain>
    </source>
</reference>